<evidence type="ECO:0000313" key="2">
    <source>
        <dbReference type="Proteomes" id="UP000198707"/>
    </source>
</evidence>
<dbReference type="AlphaFoldDB" id="A0A1H7BXI6"/>
<proteinExistence type="predicted"/>
<dbReference type="SUPFAM" id="SSF54909">
    <property type="entry name" value="Dimeric alpha+beta barrel"/>
    <property type="match status" value="1"/>
</dbReference>
<organism evidence="1 2">
    <name type="scientific">Micromonospora phaseoli</name>
    <dbReference type="NCBI Taxonomy" id="1144548"/>
    <lineage>
        <taxon>Bacteria</taxon>
        <taxon>Bacillati</taxon>
        <taxon>Actinomycetota</taxon>
        <taxon>Actinomycetes</taxon>
        <taxon>Micromonosporales</taxon>
        <taxon>Micromonosporaceae</taxon>
        <taxon>Micromonospora</taxon>
    </lineage>
</organism>
<gene>
    <name evidence="1" type="ORF">SAMN05443287_108107</name>
</gene>
<sequence length="132" mass="14472">MRYILLSWLDRDSIAVPGTIGWSNADLRTHFRYLDDLNQTLTTTGELVSSHTLAHHRRALVVRANAGPASTMRRFSGPRALAGYWLIDCARPRRAIEIAALLSAAPGTSARPLNHPVELRPVVGAQPPRLSG</sequence>
<keyword evidence="2" id="KW-1185">Reference proteome</keyword>
<reference evidence="2" key="1">
    <citation type="submission" date="2016-10" db="EMBL/GenBank/DDBJ databases">
        <authorList>
            <person name="Varghese N."/>
            <person name="Submissions S."/>
        </authorList>
    </citation>
    <scope>NUCLEOTIDE SEQUENCE [LARGE SCALE GENOMIC DNA]</scope>
    <source>
        <strain evidence="2">CGMCC 4.7038</strain>
    </source>
</reference>
<dbReference type="OrthoDB" id="668782at2"/>
<dbReference type="InterPro" id="IPR011008">
    <property type="entry name" value="Dimeric_a/b-barrel"/>
</dbReference>
<protein>
    <submittedName>
        <fullName evidence="1">Uncharacterized conserved protein</fullName>
    </submittedName>
</protein>
<dbReference type="STRING" id="1144548.SAMN05443287_108107"/>
<name>A0A1H7BXI6_9ACTN</name>
<dbReference type="Proteomes" id="UP000198707">
    <property type="component" value="Unassembled WGS sequence"/>
</dbReference>
<accession>A0A1H7BXI6</accession>
<dbReference type="Gene3D" id="3.30.70.1060">
    <property type="entry name" value="Dimeric alpha+beta barrel"/>
    <property type="match status" value="1"/>
</dbReference>
<dbReference type="EMBL" id="FNYV01000008">
    <property type="protein sequence ID" value="SEJ82363.1"/>
    <property type="molecule type" value="Genomic_DNA"/>
</dbReference>
<dbReference type="RefSeq" id="WP_092381649.1">
    <property type="nucleotide sequence ID" value="NZ_BOPI01000004.1"/>
</dbReference>
<evidence type="ECO:0000313" key="1">
    <source>
        <dbReference type="EMBL" id="SEJ82363.1"/>
    </source>
</evidence>